<keyword evidence="1" id="KW-1133">Transmembrane helix</keyword>
<evidence type="ECO:0000313" key="2">
    <source>
        <dbReference type="EMBL" id="JAT35038.1"/>
    </source>
</evidence>
<keyword evidence="1" id="KW-0812">Transmembrane</keyword>
<feature type="transmembrane region" description="Helical" evidence="1">
    <location>
        <begin position="84"/>
        <end position="107"/>
    </location>
</feature>
<evidence type="ECO:0008006" key="3">
    <source>
        <dbReference type="Google" id="ProtNLM"/>
    </source>
</evidence>
<dbReference type="EMBL" id="GEBQ01004939">
    <property type="protein sequence ID" value="JAT35038.1"/>
    <property type="molecule type" value="Transcribed_RNA"/>
</dbReference>
<feature type="transmembrane region" description="Helical" evidence="1">
    <location>
        <begin position="113"/>
        <end position="134"/>
    </location>
</feature>
<evidence type="ECO:0000256" key="1">
    <source>
        <dbReference type="SAM" id="Phobius"/>
    </source>
</evidence>
<organism evidence="2">
    <name type="scientific">Graphocephala atropunctata</name>
    <dbReference type="NCBI Taxonomy" id="36148"/>
    <lineage>
        <taxon>Eukaryota</taxon>
        <taxon>Metazoa</taxon>
        <taxon>Ecdysozoa</taxon>
        <taxon>Arthropoda</taxon>
        <taxon>Hexapoda</taxon>
        <taxon>Insecta</taxon>
        <taxon>Pterygota</taxon>
        <taxon>Neoptera</taxon>
        <taxon>Paraneoptera</taxon>
        <taxon>Hemiptera</taxon>
        <taxon>Auchenorrhyncha</taxon>
        <taxon>Membracoidea</taxon>
        <taxon>Cicadellidae</taxon>
        <taxon>Cicadellinae</taxon>
        <taxon>Cicadellini</taxon>
        <taxon>Graphocephala</taxon>
    </lineage>
</organism>
<gene>
    <name evidence="2" type="ORF">g.17673</name>
</gene>
<accession>A0A1B6MGF6</accession>
<dbReference type="PANTHER" id="PTHR21041:SF9">
    <property type="entry name" value="DENDRITIC CELL-SPECIFIC TRANSMEMBRANE PROTEIN-LIKE DOMAIN-CONTAINING PROTEIN"/>
    <property type="match status" value="1"/>
</dbReference>
<dbReference type="InterPro" id="IPR051856">
    <property type="entry name" value="CSR-E3_Ligase_Protein"/>
</dbReference>
<protein>
    <recommendedName>
        <fullName evidence="3">Dendritic cell-specific transmembrane protein-like domain-containing protein</fullName>
    </recommendedName>
</protein>
<feature type="non-terminal residue" evidence="2">
    <location>
        <position position="223"/>
    </location>
</feature>
<name>A0A1B6MGF6_9HEMI</name>
<reference evidence="2" key="1">
    <citation type="submission" date="2015-11" db="EMBL/GenBank/DDBJ databases">
        <title>De novo transcriptome assembly of four potential Pierce s Disease insect vectors from Arizona vineyards.</title>
        <authorList>
            <person name="Tassone E.E."/>
        </authorList>
    </citation>
    <scope>NUCLEOTIDE SEQUENCE</scope>
</reference>
<feature type="transmembrane region" description="Helical" evidence="1">
    <location>
        <begin position="141"/>
        <end position="166"/>
    </location>
</feature>
<dbReference type="AlphaFoldDB" id="A0A1B6MGF6"/>
<keyword evidence="1" id="KW-0472">Membrane</keyword>
<dbReference type="PANTHER" id="PTHR21041">
    <property type="entry name" value="DENDRITIC CELL-SPECIFIC TRANSMEMBRANE PROTEIN"/>
    <property type="match status" value="1"/>
</dbReference>
<proteinExistence type="predicted"/>
<sequence length="223" mass="24729">MCILLQVFQYLRAKYKLYQYLKIKENLKTAKDASGNPINRTAVAITSKVTGTLRKTIENIKLVYEKLSEFENDVLLTPGTFENFVAMAIWGLFVGTVISFTYFYTAVYLGGATIFWSFVITMPMLVLLTVSIAFTQTGRCYLILAPLQLFSASGQVYIGATVMMLMTTGPLVNLQHNYVVIQESSACQQRGVAAAAENIADILFGPFSAFHRAAEELAEGIKK</sequence>